<comment type="caution">
    <text evidence="14">The sequence shown here is derived from an EMBL/GenBank/DDBJ whole genome shotgun (WGS) entry which is preliminary data.</text>
</comment>
<feature type="transmembrane region" description="Helical" evidence="10">
    <location>
        <begin position="205"/>
        <end position="223"/>
    </location>
</feature>
<evidence type="ECO:0000259" key="11">
    <source>
        <dbReference type="PROSITE" id="PS50893"/>
    </source>
</evidence>
<dbReference type="InterPro" id="IPR036640">
    <property type="entry name" value="ABC1_TM_sf"/>
</dbReference>
<organism evidence="14 15">
    <name type="scientific">Hymenobacter chitinivorans DSM 11115</name>
    <dbReference type="NCBI Taxonomy" id="1121954"/>
    <lineage>
        <taxon>Bacteria</taxon>
        <taxon>Pseudomonadati</taxon>
        <taxon>Bacteroidota</taxon>
        <taxon>Cytophagia</taxon>
        <taxon>Cytophagales</taxon>
        <taxon>Hymenobacteraceae</taxon>
        <taxon>Hymenobacter</taxon>
    </lineage>
</organism>
<name>A0A2M9B4S6_9BACT</name>
<evidence type="ECO:0000256" key="4">
    <source>
        <dbReference type="ARBA" id="ARBA00022692"/>
    </source>
</evidence>
<dbReference type="SMART" id="SM00382">
    <property type="entry name" value="AAA"/>
    <property type="match status" value="1"/>
</dbReference>
<dbReference type="GO" id="GO:0005886">
    <property type="term" value="C:plasma membrane"/>
    <property type="evidence" value="ECO:0007669"/>
    <property type="project" value="UniProtKB-SubCell"/>
</dbReference>
<evidence type="ECO:0000313" key="15">
    <source>
        <dbReference type="Proteomes" id="UP000228535"/>
    </source>
</evidence>
<dbReference type="PROSITE" id="PS50893">
    <property type="entry name" value="ABC_TRANSPORTER_2"/>
    <property type="match status" value="1"/>
</dbReference>
<dbReference type="InterPro" id="IPR011527">
    <property type="entry name" value="ABC1_TM_dom"/>
</dbReference>
<dbReference type="EMBL" id="PGFA01000003">
    <property type="protein sequence ID" value="PJJ52926.1"/>
    <property type="molecule type" value="Genomic_DNA"/>
</dbReference>
<dbReference type="InterPro" id="IPR005074">
    <property type="entry name" value="Peptidase_C39"/>
</dbReference>
<proteinExistence type="predicted"/>
<protein>
    <submittedName>
        <fullName evidence="14">ATP-binding cassette subfamily B protein</fullName>
    </submittedName>
</protein>
<dbReference type="Pfam" id="PF03412">
    <property type="entry name" value="Peptidase_C39"/>
    <property type="match status" value="1"/>
</dbReference>
<feature type="domain" description="Peptidase C39" evidence="13">
    <location>
        <begin position="9"/>
        <end position="129"/>
    </location>
</feature>
<keyword evidence="9 10" id="KW-0472">Membrane</keyword>
<dbReference type="GO" id="GO:0016887">
    <property type="term" value="F:ATP hydrolysis activity"/>
    <property type="evidence" value="ECO:0007669"/>
    <property type="project" value="InterPro"/>
</dbReference>
<dbReference type="GO" id="GO:0005524">
    <property type="term" value="F:ATP binding"/>
    <property type="evidence" value="ECO:0007669"/>
    <property type="project" value="UniProtKB-KW"/>
</dbReference>
<dbReference type="GO" id="GO:0008233">
    <property type="term" value="F:peptidase activity"/>
    <property type="evidence" value="ECO:0007669"/>
    <property type="project" value="InterPro"/>
</dbReference>
<dbReference type="RefSeq" id="WP_100337842.1">
    <property type="nucleotide sequence ID" value="NZ_PGFA01000003.1"/>
</dbReference>
<evidence type="ECO:0000256" key="1">
    <source>
        <dbReference type="ARBA" id="ARBA00004651"/>
    </source>
</evidence>
<sequence length="724" mass="81480">MKNFPFYRQQDEMDCGPTCLRMVAKHYGRDYSRQYLRQHSFLNRSGASLLGLSEAAEGIGLRSLGVKLTLEQLSTETQLPCILHWDQKHFVVLHKVARGHYHIADPGLGPTICTRAEMERHWLGGSGVGIALLLEPTPAFHERDEEAGDDALSGWSLLRSYMRVHRPLLVQLFIGLLIGSIIQLALPFLTQAIVDTGIRTRNLNFIYLILVAQVTLFAGRTGVELLRRWILLHLSTRINVALVSDFLTKLLKLPVAFFEAKRIGDHLQRIRDHDRVESFLSTSSLNVLFSLFNLVLFGAVLGYYDATILLIFLGGSALYALYITFFLKRRKKLDQLRFHQLAQNQSTLIQLLHGMTEIKLNGCEVRRRWDWEAIQAKLFRLNVRTTALNQYQQVGSAFINELKNLVITFVAAQAVINGDMTLGMMLSVQFIIGQLNAPVNDFIGFIQEMQDANTSLERISEIHSLANEEDNQTAQPARRQQDIHLQHLDFRYDGPGSPLVLDDLSLFIPKGKVTAIVGSSGSGKTTLLKLLLKFYPLSGGHILVGNSPLDQLSSREWRRKCGVVMQDGYLFSDTIANNIAVSDEEVDPQKLQHAVQVANIEDFIQSLPLGYHTKIGSDGIGLSQGQKQRLLIARAVYKDPDYLFFDEATSALDSTNEKVIMQNLNKFFEDRTVVVIAHRLSTVKNADQIVMLHRGKIVEVGTHAELTRSQGAYYALVHNQLELA</sequence>
<dbReference type="InterPro" id="IPR027417">
    <property type="entry name" value="P-loop_NTPase"/>
</dbReference>
<keyword evidence="3" id="KW-1003">Cell membrane</keyword>
<dbReference type="Proteomes" id="UP000228535">
    <property type="component" value="Unassembled WGS sequence"/>
</dbReference>
<feature type="transmembrane region" description="Helical" evidence="10">
    <location>
        <begin position="279"/>
        <end position="301"/>
    </location>
</feature>
<keyword evidence="6" id="KW-0378">Hydrolase</keyword>
<dbReference type="CDD" id="cd18571">
    <property type="entry name" value="ABC_6TM_peptidase_like"/>
    <property type="match status" value="1"/>
</dbReference>
<evidence type="ECO:0000256" key="2">
    <source>
        <dbReference type="ARBA" id="ARBA00022448"/>
    </source>
</evidence>
<keyword evidence="2" id="KW-0813">Transport</keyword>
<evidence type="ECO:0000256" key="10">
    <source>
        <dbReference type="SAM" id="Phobius"/>
    </source>
</evidence>
<accession>A0A2M9B4S6</accession>
<reference evidence="14 15" key="1">
    <citation type="submission" date="2017-11" db="EMBL/GenBank/DDBJ databases">
        <title>Genomic Encyclopedia of Archaeal and Bacterial Type Strains, Phase II (KMG-II): From Individual Species to Whole Genera.</title>
        <authorList>
            <person name="Goeker M."/>
        </authorList>
    </citation>
    <scope>NUCLEOTIDE SEQUENCE [LARGE SCALE GENOMIC DNA]</scope>
    <source>
        <strain evidence="14 15">DSM 11115</strain>
    </source>
</reference>
<comment type="subcellular location">
    <subcellularLocation>
        <location evidence="1">Cell membrane</location>
        <topology evidence="1">Multi-pass membrane protein</topology>
    </subcellularLocation>
</comment>
<feature type="transmembrane region" description="Helical" evidence="10">
    <location>
        <begin position="168"/>
        <end position="193"/>
    </location>
</feature>
<dbReference type="GO" id="GO:0006508">
    <property type="term" value="P:proteolysis"/>
    <property type="evidence" value="ECO:0007669"/>
    <property type="project" value="InterPro"/>
</dbReference>
<evidence type="ECO:0000256" key="6">
    <source>
        <dbReference type="ARBA" id="ARBA00022801"/>
    </source>
</evidence>
<dbReference type="PROSITE" id="PS50929">
    <property type="entry name" value="ABC_TM1F"/>
    <property type="match status" value="1"/>
</dbReference>
<dbReference type="InterPro" id="IPR003593">
    <property type="entry name" value="AAA+_ATPase"/>
</dbReference>
<evidence type="ECO:0000256" key="5">
    <source>
        <dbReference type="ARBA" id="ARBA00022741"/>
    </source>
</evidence>
<dbReference type="GO" id="GO:0015421">
    <property type="term" value="F:ABC-type oligopeptide transporter activity"/>
    <property type="evidence" value="ECO:0007669"/>
    <property type="project" value="TreeGrafter"/>
</dbReference>
<dbReference type="InterPro" id="IPR003439">
    <property type="entry name" value="ABC_transporter-like_ATP-bd"/>
</dbReference>
<dbReference type="Pfam" id="PF00664">
    <property type="entry name" value="ABC_membrane"/>
    <property type="match status" value="1"/>
</dbReference>
<dbReference type="PROSITE" id="PS00211">
    <property type="entry name" value="ABC_TRANSPORTER_1"/>
    <property type="match status" value="1"/>
</dbReference>
<dbReference type="PANTHER" id="PTHR43394:SF1">
    <property type="entry name" value="ATP-BINDING CASSETTE SUB-FAMILY B MEMBER 10, MITOCHONDRIAL"/>
    <property type="match status" value="1"/>
</dbReference>
<dbReference type="Gene3D" id="3.40.50.300">
    <property type="entry name" value="P-loop containing nucleotide triphosphate hydrolases"/>
    <property type="match status" value="1"/>
</dbReference>
<dbReference type="Gene3D" id="3.90.70.10">
    <property type="entry name" value="Cysteine proteinases"/>
    <property type="match status" value="1"/>
</dbReference>
<dbReference type="Gene3D" id="1.20.1560.10">
    <property type="entry name" value="ABC transporter type 1, transmembrane domain"/>
    <property type="match status" value="1"/>
</dbReference>
<feature type="domain" description="ABC transporter" evidence="11">
    <location>
        <begin position="483"/>
        <end position="719"/>
    </location>
</feature>
<dbReference type="PROSITE" id="PS50990">
    <property type="entry name" value="PEPTIDASE_C39"/>
    <property type="match status" value="1"/>
</dbReference>
<keyword evidence="7 14" id="KW-0067">ATP-binding</keyword>
<keyword evidence="15" id="KW-1185">Reference proteome</keyword>
<dbReference type="PANTHER" id="PTHR43394">
    <property type="entry name" value="ATP-DEPENDENT PERMEASE MDL1, MITOCHONDRIAL"/>
    <property type="match status" value="1"/>
</dbReference>
<keyword evidence="5" id="KW-0547">Nucleotide-binding</keyword>
<evidence type="ECO:0000256" key="3">
    <source>
        <dbReference type="ARBA" id="ARBA00022475"/>
    </source>
</evidence>
<dbReference type="CDD" id="cd02418">
    <property type="entry name" value="Peptidase_C39B"/>
    <property type="match status" value="1"/>
</dbReference>
<gene>
    <name evidence="14" type="ORF">CLV45_3584</name>
</gene>
<evidence type="ECO:0000259" key="13">
    <source>
        <dbReference type="PROSITE" id="PS50990"/>
    </source>
</evidence>
<evidence type="ECO:0000259" key="12">
    <source>
        <dbReference type="PROSITE" id="PS50929"/>
    </source>
</evidence>
<evidence type="ECO:0000256" key="7">
    <source>
        <dbReference type="ARBA" id="ARBA00022840"/>
    </source>
</evidence>
<keyword evidence="8 10" id="KW-1133">Transmembrane helix</keyword>
<feature type="domain" description="ABC transmembrane type-1" evidence="12">
    <location>
        <begin position="172"/>
        <end position="451"/>
    </location>
</feature>
<dbReference type="InterPro" id="IPR017871">
    <property type="entry name" value="ABC_transporter-like_CS"/>
</dbReference>
<dbReference type="OrthoDB" id="1522160at2"/>
<dbReference type="SUPFAM" id="SSF52540">
    <property type="entry name" value="P-loop containing nucleoside triphosphate hydrolases"/>
    <property type="match status" value="1"/>
</dbReference>
<dbReference type="InterPro" id="IPR039421">
    <property type="entry name" value="Type_1_exporter"/>
</dbReference>
<dbReference type="SUPFAM" id="SSF90123">
    <property type="entry name" value="ABC transporter transmembrane region"/>
    <property type="match status" value="1"/>
</dbReference>
<dbReference type="AlphaFoldDB" id="A0A2M9B4S6"/>
<dbReference type="FunFam" id="3.40.50.300:FF:000299">
    <property type="entry name" value="ABC transporter ATP-binding protein/permease"/>
    <property type="match status" value="1"/>
</dbReference>
<feature type="transmembrane region" description="Helical" evidence="10">
    <location>
        <begin position="307"/>
        <end position="327"/>
    </location>
</feature>
<evidence type="ECO:0000256" key="8">
    <source>
        <dbReference type="ARBA" id="ARBA00022989"/>
    </source>
</evidence>
<evidence type="ECO:0000256" key="9">
    <source>
        <dbReference type="ARBA" id="ARBA00023136"/>
    </source>
</evidence>
<keyword evidence="4 10" id="KW-0812">Transmembrane</keyword>
<dbReference type="Pfam" id="PF00005">
    <property type="entry name" value="ABC_tran"/>
    <property type="match status" value="1"/>
</dbReference>
<evidence type="ECO:0000313" key="14">
    <source>
        <dbReference type="EMBL" id="PJJ52926.1"/>
    </source>
</evidence>